<evidence type="ECO:0000313" key="3">
    <source>
        <dbReference type="Proteomes" id="UP000648075"/>
    </source>
</evidence>
<feature type="transmembrane region" description="Helical" evidence="1">
    <location>
        <begin position="70"/>
        <end position="95"/>
    </location>
</feature>
<protein>
    <submittedName>
        <fullName evidence="2">Uncharacterized protein</fullName>
    </submittedName>
</protein>
<feature type="transmembrane region" description="Helical" evidence="1">
    <location>
        <begin position="133"/>
        <end position="153"/>
    </location>
</feature>
<comment type="caution">
    <text evidence="2">The sequence shown here is derived from an EMBL/GenBank/DDBJ whole genome shotgun (WGS) entry which is preliminary data.</text>
</comment>
<feature type="transmembrane region" description="Helical" evidence="1">
    <location>
        <begin position="107"/>
        <end position="127"/>
    </location>
</feature>
<dbReference type="RefSeq" id="WP_189619288.1">
    <property type="nucleotide sequence ID" value="NZ_BMZA01000001.1"/>
</dbReference>
<evidence type="ECO:0000313" key="2">
    <source>
        <dbReference type="EMBL" id="GGY91456.1"/>
    </source>
</evidence>
<proteinExistence type="predicted"/>
<sequence>MSATTVSWRWCLALVLLCAVPLLYPHTPPLTDLPAHMARFMVQLDAGRSPDIARWYSFHWNLIPNLGTDLLAQALVPLIGLEPTMKAIALLIVILQVSGYLRVAKAAHGLPGGAVPITALLALPLAYGNPFQYGFLNFTFTVGLAFHALAFWMDPRLAARPRLRWAIFVPVGCAIWVSHLAGWAVLCLMTGSVEWMARLDRTGRPIPALIRAGLACSCLLVPQVLRMVFPEGDPGHLPTEGLFHFDEKLFLLLNVLADRWQQLDIAFAAVLIGAILTLWVSPRYKLHKGLALAALVLFTAFLLLPRRVYGSFYTDMRMAPTMLALAVLAAGPRLDAVKRGLAVPAAAVIAFLAARLALIGVSMGLWDAQFRADLGVLDRIPYGTQAVTFTAMPCRTFVLQGRERRTHLASFALVRRHAFANDQFEMPGGQLITIHNPAAEPFRVDPSTLEIGEECYGAIPVLDSVAKVPRATRTMWIIWDVPELPVRGWRVVARSGDSVLYRR</sequence>
<name>A0A918P934_9SPHN</name>
<dbReference type="Proteomes" id="UP000648075">
    <property type="component" value="Unassembled WGS sequence"/>
</dbReference>
<accession>A0A918P934</accession>
<feature type="transmembrane region" description="Helical" evidence="1">
    <location>
        <begin position="340"/>
        <end position="361"/>
    </location>
</feature>
<keyword evidence="3" id="KW-1185">Reference proteome</keyword>
<keyword evidence="1" id="KW-0812">Transmembrane</keyword>
<dbReference type="AlphaFoldDB" id="A0A918P934"/>
<gene>
    <name evidence="2" type="ORF">GCM10011614_02680</name>
</gene>
<keyword evidence="1" id="KW-0472">Membrane</keyword>
<dbReference type="EMBL" id="BMZA01000001">
    <property type="protein sequence ID" value="GGY91456.1"/>
    <property type="molecule type" value="Genomic_DNA"/>
</dbReference>
<reference evidence="2" key="2">
    <citation type="submission" date="2020-09" db="EMBL/GenBank/DDBJ databases">
        <authorList>
            <person name="Sun Q."/>
            <person name="Kim S."/>
        </authorList>
    </citation>
    <scope>NUCLEOTIDE SEQUENCE</scope>
    <source>
        <strain evidence="2">KCTC 32255</strain>
    </source>
</reference>
<keyword evidence="1" id="KW-1133">Transmembrane helix</keyword>
<feature type="transmembrane region" description="Helical" evidence="1">
    <location>
        <begin position="165"/>
        <end position="186"/>
    </location>
</feature>
<evidence type="ECO:0000256" key="1">
    <source>
        <dbReference type="SAM" id="Phobius"/>
    </source>
</evidence>
<reference evidence="2" key="1">
    <citation type="journal article" date="2014" name="Int. J. Syst. Evol. Microbiol.">
        <title>Complete genome sequence of Corynebacterium casei LMG S-19264T (=DSM 44701T), isolated from a smear-ripened cheese.</title>
        <authorList>
            <consortium name="US DOE Joint Genome Institute (JGI-PGF)"/>
            <person name="Walter F."/>
            <person name="Albersmeier A."/>
            <person name="Kalinowski J."/>
            <person name="Ruckert C."/>
        </authorList>
    </citation>
    <scope>NUCLEOTIDE SEQUENCE</scope>
    <source>
        <strain evidence="2">KCTC 32255</strain>
    </source>
</reference>
<organism evidence="2 3">
    <name type="scientific">Novosphingobium colocasiae</name>
    <dbReference type="NCBI Taxonomy" id="1256513"/>
    <lineage>
        <taxon>Bacteria</taxon>
        <taxon>Pseudomonadati</taxon>
        <taxon>Pseudomonadota</taxon>
        <taxon>Alphaproteobacteria</taxon>
        <taxon>Sphingomonadales</taxon>
        <taxon>Sphingomonadaceae</taxon>
        <taxon>Novosphingobium</taxon>
    </lineage>
</organism>
<feature type="transmembrane region" description="Helical" evidence="1">
    <location>
        <begin position="263"/>
        <end position="280"/>
    </location>
</feature>
<feature type="transmembrane region" description="Helical" evidence="1">
    <location>
        <begin position="286"/>
        <end position="304"/>
    </location>
</feature>